<dbReference type="KEGG" id="scoe:CP976_28555"/>
<evidence type="ECO:0000256" key="1">
    <source>
        <dbReference type="ARBA" id="ARBA00009670"/>
    </source>
</evidence>
<keyword evidence="6" id="KW-0418">Kinase</keyword>
<evidence type="ECO:0000256" key="2">
    <source>
        <dbReference type="ARBA" id="ARBA00022679"/>
    </source>
</evidence>
<name>A0A5J6I5G0_STRC4</name>
<dbReference type="InterPro" id="IPR011009">
    <property type="entry name" value="Kinase-like_dom_sf"/>
</dbReference>
<protein>
    <submittedName>
        <fullName evidence="6">AarF/ABC1/UbiB kinase family protein</fullName>
    </submittedName>
</protein>
<organism evidence="6 7">
    <name type="scientific">Streptomyces coeruleorubidus</name>
    <dbReference type="NCBI Taxonomy" id="116188"/>
    <lineage>
        <taxon>Bacteria</taxon>
        <taxon>Bacillati</taxon>
        <taxon>Actinomycetota</taxon>
        <taxon>Actinomycetes</taxon>
        <taxon>Kitasatosporales</taxon>
        <taxon>Streptomycetaceae</taxon>
        <taxon>Streptomyces</taxon>
    </lineage>
</organism>
<keyword evidence="4" id="KW-0067">ATP-binding</keyword>
<dbReference type="PANTHER" id="PTHR43851">
    <property type="match status" value="1"/>
</dbReference>
<gene>
    <name evidence="6" type="ORF">CP976_28555</name>
</gene>
<dbReference type="RefSeq" id="WP_150482914.1">
    <property type="nucleotide sequence ID" value="NZ_BMTB01000004.1"/>
</dbReference>
<dbReference type="PANTHER" id="PTHR43851:SF3">
    <property type="entry name" value="COENZYME Q8"/>
    <property type="match status" value="1"/>
</dbReference>
<evidence type="ECO:0000256" key="4">
    <source>
        <dbReference type="ARBA" id="ARBA00022840"/>
    </source>
</evidence>
<dbReference type="GO" id="GO:0016301">
    <property type="term" value="F:kinase activity"/>
    <property type="evidence" value="ECO:0007669"/>
    <property type="project" value="UniProtKB-KW"/>
</dbReference>
<dbReference type="SUPFAM" id="SSF56112">
    <property type="entry name" value="Protein kinase-like (PK-like)"/>
    <property type="match status" value="1"/>
</dbReference>
<evidence type="ECO:0000256" key="3">
    <source>
        <dbReference type="ARBA" id="ARBA00022741"/>
    </source>
</evidence>
<dbReference type="EMBL" id="CP023694">
    <property type="protein sequence ID" value="QEV27676.1"/>
    <property type="molecule type" value="Genomic_DNA"/>
</dbReference>
<dbReference type="InterPro" id="IPR051409">
    <property type="entry name" value="Atypical_kinase_ADCK"/>
</dbReference>
<dbReference type="Pfam" id="PF03109">
    <property type="entry name" value="ABC1"/>
    <property type="match status" value="1"/>
</dbReference>
<evidence type="ECO:0000259" key="5">
    <source>
        <dbReference type="Pfam" id="PF03109"/>
    </source>
</evidence>
<accession>A0A5J6I5G0</accession>
<keyword evidence="3" id="KW-0547">Nucleotide-binding</keyword>
<evidence type="ECO:0000313" key="6">
    <source>
        <dbReference type="EMBL" id="QEV27676.1"/>
    </source>
</evidence>
<feature type="domain" description="ABC1 atypical kinase-like" evidence="5">
    <location>
        <begin position="93"/>
        <end position="338"/>
    </location>
</feature>
<dbReference type="CDD" id="cd13970">
    <property type="entry name" value="ABC1_ADCK3"/>
    <property type="match status" value="1"/>
</dbReference>
<dbReference type="InterPro" id="IPR034646">
    <property type="entry name" value="ADCK3_dom"/>
</dbReference>
<dbReference type="GO" id="GO:0005524">
    <property type="term" value="F:ATP binding"/>
    <property type="evidence" value="ECO:0007669"/>
    <property type="project" value="UniProtKB-KW"/>
</dbReference>
<proteinExistence type="inferred from homology"/>
<keyword evidence="2" id="KW-0808">Transferase</keyword>
<reference evidence="6 7" key="1">
    <citation type="submission" date="2017-09" db="EMBL/GenBank/DDBJ databases">
        <authorList>
            <person name="Lee N."/>
            <person name="Cho B.-K."/>
        </authorList>
    </citation>
    <scope>NUCLEOTIDE SEQUENCE [LARGE SCALE GENOMIC DNA]</scope>
    <source>
        <strain evidence="6 7">ATCC 13740</strain>
    </source>
</reference>
<dbReference type="AlphaFoldDB" id="A0A5J6I5G0"/>
<dbReference type="GeneID" id="91420005"/>
<dbReference type="Proteomes" id="UP000326598">
    <property type="component" value="Chromosome"/>
</dbReference>
<evidence type="ECO:0000313" key="7">
    <source>
        <dbReference type="Proteomes" id="UP000326598"/>
    </source>
</evidence>
<sequence>MSDLPRKAVTRTAKLAALPLGIAGRATWGFGKRIVGESAELVGRELQQRTADQLFKVLGELKGGAMKFGQALSVFESALPEEVAGPYRAALTKLQEAAPPMPTRTVHAVLEERLGEGWHELFLEFEDKPAAAASIGQVHRGVWHDGREVAVKVQYPGAGEALLSDLNQLSRFSRLLGPLIPGMDIKPLITELKDRVSEELDYGLEAQAQQAHAEEFADDPDVIVPQVVHQSDQVLITEWIDGIPMSEIIADGSQEQRDRAGQLLARFLFSGPARTGLLHADPHPGNFRLLPGGPEGEHDWRLGVLDFGTVDRLPGGLPATIGESLRMTLDGEAETVYELLCEEGFVKETIELDPDAVLDYLLPIIEPAEVEEFTFTRGWMRSQAARIADPRSPAYQLAKQLNLPPSYLLIHRVTLSTIGVLCQLGATVRLREELEEWLPGFVPEDPADGEEAVAEA</sequence>
<comment type="similarity">
    <text evidence="1">Belongs to the protein kinase superfamily. ADCK protein kinase family.</text>
</comment>
<dbReference type="InterPro" id="IPR004147">
    <property type="entry name" value="ABC1_dom"/>
</dbReference>